<keyword evidence="2 5" id="KW-0808">Transferase</keyword>
<dbReference type="FunFam" id="3.40.47.10:FF:000010">
    <property type="entry name" value="Acetyl-CoA acetyltransferase (Thiolase)"/>
    <property type="match status" value="1"/>
</dbReference>
<feature type="active site" description="Proton acceptor" evidence="4">
    <location>
        <position position="389"/>
    </location>
</feature>
<accession>A0A316UQ35</accession>
<feature type="active site" description="Acyl-thioester intermediate" evidence="4">
    <location>
        <position position="97"/>
    </location>
</feature>
<dbReference type="InterPro" id="IPR020615">
    <property type="entry name" value="Thiolase_acyl_enz_int_AS"/>
</dbReference>
<comment type="similarity">
    <text evidence="1 5">Belongs to the thiolase-like superfamily. Thiolase family.</text>
</comment>
<dbReference type="STRING" id="1569628.A0A316UQ35"/>
<evidence type="ECO:0000313" key="8">
    <source>
        <dbReference type="EMBL" id="PWN27422.1"/>
    </source>
</evidence>
<dbReference type="GO" id="GO:0006635">
    <property type="term" value="P:fatty acid beta-oxidation"/>
    <property type="evidence" value="ECO:0007669"/>
    <property type="project" value="TreeGrafter"/>
</dbReference>
<dbReference type="GO" id="GO:0005739">
    <property type="term" value="C:mitochondrion"/>
    <property type="evidence" value="ECO:0007669"/>
    <property type="project" value="TreeGrafter"/>
</dbReference>
<evidence type="ECO:0000313" key="9">
    <source>
        <dbReference type="Proteomes" id="UP000245884"/>
    </source>
</evidence>
<protein>
    <submittedName>
        <fullName evidence="8">Thiolase</fullName>
    </submittedName>
</protein>
<evidence type="ECO:0000259" key="6">
    <source>
        <dbReference type="Pfam" id="PF00108"/>
    </source>
</evidence>
<reference evidence="8 9" key="1">
    <citation type="journal article" date="2018" name="Mol. Biol. Evol.">
        <title>Broad Genomic Sampling Reveals a Smut Pathogenic Ancestry of the Fungal Clade Ustilaginomycotina.</title>
        <authorList>
            <person name="Kijpornyongpan T."/>
            <person name="Mondo S.J."/>
            <person name="Barry K."/>
            <person name="Sandor L."/>
            <person name="Lee J."/>
            <person name="Lipzen A."/>
            <person name="Pangilinan J."/>
            <person name="LaButti K."/>
            <person name="Hainaut M."/>
            <person name="Henrissat B."/>
            <person name="Grigoriev I.V."/>
            <person name="Spatafora J.W."/>
            <person name="Aime M.C."/>
        </authorList>
    </citation>
    <scope>NUCLEOTIDE SEQUENCE [LARGE SCALE GENOMIC DNA]</scope>
    <source>
        <strain evidence="8 9">MCA 5214</strain>
    </source>
</reference>
<dbReference type="InterPro" id="IPR016039">
    <property type="entry name" value="Thiolase-like"/>
</dbReference>
<dbReference type="PANTHER" id="PTHR18919:SF107">
    <property type="entry name" value="ACETYL-COA ACETYLTRANSFERASE, CYTOSOLIC"/>
    <property type="match status" value="1"/>
</dbReference>
<dbReference type="InterPro" id="IPR002155">
    <property type="entry name" value="Thiolase"/>
</dbReference>
<evidence type="ECO:0000256" key="1">
    <source>
        <dbReference type="ARBA" id="ARBA00010982"/>
    </source>
</evidence>
<dbReference type="Pfam" id="PF02803">
    <property type="entry name" value="Thiolase_C"/>
    <property type="match status" value="1"/>
</dbReference>
<keyword evidence="3 5" id="KW-0012">Acyltransferase</keyword>
<dbReference type="InterPro" id="IPR020616">
    <property type="entry name" value="Thiolase_N"/>
</dbReference>
<feature type="domain" description="Thiolase N-terminal" evidence="6">
    <location>
        <begin position="12"/>
        <end position="273"/>
    </location>
</feature>
<dbReference type="Proteomes" id="UP000245884">
    <property type="component" value="Unassembled WGS sequence"/>
</dbReference>
<organism evidence="8 9">
    <name type="scientific">Jaminaea rosea</name>
    <dbReference type="NCBI Taxonomy" id="1569628"/>
    <lineage>
        <taxon>Eukaryota</taxon>
        <taxon>Fungi</taxon>
        <taxon>Dikarya</taxon>
        <taxon>Basidiomycota</taxon>
        <taxon>Ustilaginomycotina</taxon>
        <taxon>Exobasidiomycetes</taxon>
        <taxon>Microstromatales</taxon>
        <taxon>Microstromatales incertae sedis</taxon>
        <taxon>Jaminaea</taxon>
    </lineage>
</organism>
<dbReference type="EMBL" id="KZ819668">
    <property type="protein sequence ID" value="PWN27422.1"/>
    <property type="molecule type" value="Genomic_DNA"/>
</dbReference>
<evidence type="ECO:0000259" key="7">
    <source>
        <dbReference type="Pfam" id="PF02803"/>
    </source>
</evidence>
<dbReference type="PIRSF" id="PIRSF000429">
    <property type="entry name" value="Ac-CoA_Ac_transf"/>
    <property type="match status" value="1"/>
</dbReference>
<dbReference type="NCBIfam" id="TIGR01930">
    <property type="entry name" value="AcCoA-C-Actrans"/>
    <property type="match status" value="1"/>
</dbReference>
<dbReference type="AlphaFoldDB" id="A0A316UQ35"/>
<evidence type="ECO:0000256" key="2">
    <source>
        <dbReference type="ARBA" id="ARBA00022679"/>
    </source>
</evidence>
<dbReference type="CDD" id="cd00751">
    <property type="entry name" value="thiolase"/>
    <property type="match status" value="1"/>
</dbReference>
<dbReference type="OrthoDB" id="5404651at2759"/>
<dbReference type="SUPFAM" id="SSF53901">
    <property type="entry name" value="Thiolase-like"/>
    <property type="match status" value="2"/>
</dbReference>
<dbReference type="PANTHER" id="PTHR18919">
    <property type="entry name" value="ACETYL-COA C-ACYLTRANSFERASE"/>
    <property type="match status" value="1"/>
</dbReference>
<dbReference type="PROSITE" id="PS00737">
    <property type="entry name" value="THIOLASE_2"/>
    <property type="match status" value="1"/>
</dbReference>
<evidence type="ECO:0000256" key="4">
    <source>
        <dbReference type="PIRSR" id="PIRSR000429-1"/>
    </source>
</evidence>
<sequence length="403" mass="42059">MKPSTSLSQAAYIVASKRTPFGAFGGKLAKFTAANLGGLASRAALDQLPNGIEKEIKATIFGNVHASDNAAAYLARHVGHHAGLPVTVPALTVNRLCGSGFQSIINAVQEIRCGDGDLILTGGTESMSQAPYTLHGVRFGGGKYGVDLKLVDSLAAALTDMYPKPTPMGITAENLADKYGITRQQCDEFALRSQQRFAKALEEGAFKDEIVPVEVPVKKTTETFAADEHPRAKTTIESLTKLPSVFKKDGAVTAGNASGICDGGAANVVASEEALNRYGLTPLARVVSYSVTACEPTIMGIGPVEGIRQALARSGYTMDDMDLIEVNEAFAAQALSVQKELGIPDEKFNIHGGAIAVGHPLGASGARIAASTVHNLRRLGKKRAVVSACIGGGQSATLVLEVV</sequence>
<gene>
    <name evidence="8" type="ORF">BDZ90DRAFT_232396</name>
</gene>
<name>A0A316UQ35_9BASI</name>
<feature type="domain" description="Thiolase C-terminal" evidence="7">
    <location>
        <begin position="280"/>
        <end position="401"/>
    </location>
</feature>
<dbReference type="Pfam" id="PF00108">
    <property type="entry name" value="Thiolase_N"/>
    <property type="match status" value="1"/>
</dbReference>
<dbReference type="GeneID" id="37028062"/>
<evidence type="ECO:0000256" key="3">
    <source>
        <dbReference type="ARBA" id="ARBA00023315"/>
    </source>
</evidence>
<keyword evidence="9" id="KW-1185">Reference proteome</keyword>
<dbReference type="GO" id="GO:0003985">
    <property type="term" value="F:acetyl-CoA C-acetyltransferase activity"/>
    <property type="evidence" value="ECO:0007669"/>
    <property type="project" value="TreeGrafter"/>
</dbReference>
<dbReference type="RefSeq" id="XP_025362034.1">
    <property type="nucleotide sequence ID" value="XM_025506239.1"/>
</dbReference>
<feature type="active site" description="Proton acceptor" evidence="4">
    <location>
        <position position="359"/>
    </location>
</feature>
<evidence type="ECO:0000256" key="5">
    <source>
        <dbReference type="RuleBase" id="RU003557"/>
    </source>
</evidence>
<dbReference type="Gene3D" id="3.40.47.10">
    <property type="match status" value="2"/>
</dbReference>
<dbReference type="PROSITE" id="PS00098">
    <property type="entry name" value="THIOLASE_1"/>
    <property type="match status" value="1"/>
</dbReference>
<dbReference type="InterPro" id="IPR020613">
    <property type="entry name" value="Thiolase_CS"/>
</dbReference>
<dbReference type="InterPro" id="IPR020617">
    <property type="entry name" value="Thiolase_C"/>
</dbReference>
<proteinExistence type="inferred from homology"/>